<evidence type="ECO:0008006" key="4">
    <source>
        <dbReference type="Google" id="ProtNLM"/>
    </source>
</evidence>
<reference evidence="2 3" key="1">
    <citation type="submission" date="2016-10" db="EMBL/GenBank/DDBJ databases">
        <title>Rodentibacter gen. nov. and new species.</title>
        <authorList>
            <person name="Christensen H."/>
        </authorList>
    </citation>
    <scope>NUCLEOTIDE SEQUENCE [LARGE SCALE GENOMIC DNA]</scope>
    <source>
        <strain evidence="3">ppn416</strain>
    </source>
</reference>
<dbReference type="RefSeq" id="WP_077543079.1">
    <property type="nucleotide sequence ID" value="NZ_MLHN01000026.1"/>
</dbReference>
<feature type="chain" id="PRO_5012030635" description="DUF945 domain-containing protein" evidence="1">
    <location>
        <begin position="23"/>
        <end position="673"/>
    </location>
</feature>
<protein>
    <recommendedName>
        <fullName evidence="4">DUF945 domain-containing protein</fullName>
    </recommendedName>
</protein>
<evidence type="ECO:0000313" key="3">
    <source>
        <dbReference type="Proteomes" id="UP000188481"/>
    </source>
</evidence>
<dbReference type="STRING" id="1908264.BKK54_10655"/>
<keyword evidence="1" id="KW-0732">Signal</keyword>
<dbReference type="EMBL" id="MLHN01000026">
    <property type="protein sequence ID" value="OOF48682.1"/>
    <property type="molecule type" value="Genomic_DNA"/>
</dbReference>
<feature type="signal peptide" evidence="1">
    <location>
        <begin position="1"/>
        <end position="22"/>
    </location>
</feature>
<comment type="caution">
    <text evidence="2">The sequence shown here is derived from an EMBL/GenBank/DDBJ whole genome shotgun (WGS) entry which is preliminary data.</text>
</comment>
<dbReference type="AlphaFoldDB" id="A0A1V3J1Z8"/>
<evidence type="ECO:0000256" key="1">
    <source>
        <dbReference type="SAM" id="SignalP"/>
    </source>
</evidence>
<proteinExistence type="predicted"/>
<name>A0A1V3J1Z8_9PAST</name>
<organism evidence="2 3">
    <name type="scientific">Rodentibacter genomosp. 1</name>
    <dbReference type="NCBI Taxonomy" id="1908264"/>
    <lineage>
        <taxon>Bacteria</taxon>
        <taxon>Pseudomonadati</taxon>
        <taxon>Pseudomonadota</taxon>
        <taxon>Gammaproteobacteria</taxon>
        <taxon>Pasteurellales</taxon>
        <taxon>Pasteurellaceae</taxon>
        <taxon>Rodentibacter</taxon>
    </lineage>
</organism>
<evidence type="ECO:0000313" key="2">
    <source>
        <dbReference type="EMBL" id="OOF48682.1"/>
    </source>
</evidence>
<dbReference type="InterPro" id="IPR001611">
    <property type="entry name" value="Leu-rich_rpt"/>
</dbReference>
<gene>
    <name evidence="2" type="ORF">BKK54_10655</name>
</gene>
<accession>A0A1V3J1Z8</accession>
<keyword evidence="3" id="KW-1185">Reference proteome</keyword>
<dbReference type="PROSITE" id="PS51450">
    <property type="entry name" value="LRR"/>
    <property type="match status" value="1"/>
</dbReference>
<dbReference type="Proteomes" id="UP000188481">
    <property type="component" value="Unassembled WGS sequence"/>
</dbReference>
<sequence length="673" mass="76926">MSKRKKITLTLATILVIAGAGAQIYTNHKVDQVLQNFPYSLDNQAKLLVSQTSKNIFTRHLTFSLQNNDNEKTDLITSKLTTLPFFITAESNLSDKFVRQLNKTLNITIDKNTINTKFSPLGDYFSSDILTEFRDFTNKSQQSTISLNFRENKEIDLNANLTGFNYDNDSKLKKLEGKFHLIPVTPSQYDLTHIELTAENAELALLNGENTRLQLKNTTYKFHTTQQENAKRHLMTKFSSDILRISNKNRTTEENQTTFGGLNISLNQQGVPSAVNFYNEFKKLESDNQIIKSGADLLRTILTQNDAFDGKLSVISVNAPKNQKPYFNLQNGELILQLNNQDLTKVGGNFKLNVESVKQTPEDQSQKWEAKEGKLAIQFTDYNLANELAFLPFWLDSLAVKEAPVKDNKDFAYLKEKWVKEFSENSNVDFSLRSLDLFGNKITELTFNNKYELLENDQHNTNFTLKTKKMSVPEQAMQLENLSISIPLKGDEHRSYLSSTFCLGNYYTLCQAYLTKSTQERDFKNLWLLDFILDNAHVSFNLNTLPETKAYPVKLEAHGMTTKVPEKVEKSSVNGAFLDRIEGSLTISFDKRLVEIPNEKTSKIKEQSVLWNMIQSEIKPQDTVLSPFVEEGENYVAKFEKNNNGYFINGVPYEEVEQERLMKQSPPESEPSN</sequence>